<dbReference type="VEuPathDB" id="VectorBase:AAEL013780"/>
<dbReference type="PaxDb" id="7159-AAEL013773-PA"/>
<dbReference type="HOGENOM" id="CLU_077765_1_0_1"/>
<evidence type="ECO:0000256" key="1">
    <source>
        <dbReference type="SAM" id="SignalP"/>
    </source>
</evidence>
<organism evidence="2 3">
    <name type="scientific">Aedes aegypti</name>
    <name type="common">Yellowfever mosquito</name>
    <name type="synonym">Culex aegypti</name>
    <dbReference type="NCBI Taxonomy" id="7159"/>
    <lineage>
        <taxon>Eukaryota</taxon>
        <taxon>Metazoa</taxon>
        <taxon>Ecdysozoa</taxon>
        <taxon>Arthropoda</taxon>
        <taxon>Hexapoda</taxon>
        <taxon>Insecta</taxon>
        <taxon>Pterygota</taxon>
        <taxon>Neoptera</taxon>
        <taxon>Endopterygota</taxon>
        <taxon>Diptera</taxon>
        <taxon>Nematocera</taxon>
        <taxon>Culicoidea</taxon>
        <taxon>Culicidae</taxon>
        <taxon>Culicinae</taxon>
        <taxon>Aedini</taxon>
        <taxon>Aedes</taxon>
        <taxon>Stegomyia</taxon>
    </lineage>
</organism>
<protein>
    <submittedName>
        <fullName evidence="2">AAEL013773-PA</fullName>
    </submittedName>
</protein>
<reference evidence="2" key="1">
    <citation type="submission" date="2005-10" db="EMBL/GenBank/DDBJ databases">
        <authorList>
            <person name="Loftus B.J."/>
            <person name="Nene V.M."/>
            <person name="Hannick L.I."/>
            <person name="Bidwell S."/>
            <person name="Haas B."/>
            <person name="Amedeo P."/>
            <person name="Orvis J."/>
            <person name="Wortman J.R."/>
            <person name="White O.R."/>
            <person name="Salzberg S."/>
            <person name="Shumway M."/>
            <person name="Koo H."/>
            <person name="Zhao Y."/>
            <person name="Holmes M."/>
            <person name="Miller J."/>
            <person name="Schatz M."/>
            <person name="Pop M."/>
            <person name="Pai G."/>
            <person name="Utterback T."/>
            <person name="Rogers Y.-H."/>
            <person name="Kravitz S."/>
            <person name="Fraser C.M."/>
        </authorList>
    </citation>
    <scope>NUCLEOTIDE SEQUENCE</scope>
    <source>
        <strain evidence="2">Liverpool</strain>
    </source>
</reference>
<dbReference type="Proteomes" id="UP000682892">
    <property type="component" value="Unassembled WGS sequence"/>
</dbReference>
<reference evidence="2" key="3">
    <citation type="submission" date="2012-09" db="EMBL/GenBank/DDBJ databases">
        <authorList>
            <consortium name="VectorBase"/>
        </authorList>
    </citation>
    <scope>NUCLEOTIDE SEQUENCE</scope>
    <source>
        <strain evidence="2">Liverpool</strain>
    </source>
</reference>
<evidence type="ECO:0000313" key="2">
    <source>
        <dbReference type="EMBL" id="EAT33953.1"/>
    </source>
</evidence>
<feature type="signal peptide" evidence="1">
    <location>
        <begin position="1"/>
        <end position="16"/>
    </location>
</feature>
<accession>Q16I74</accession>
<feature type="chain" id="PRO_5014307085" evidence="1">
    <location>
        <begin position="17"/>
        <end position="239"/>
    </location>
</feature>
<evidence type="ECO:0000313" key="3">
    <source>
        <dbReference type="Proteomes" id="UP000682892"/>
    </source>
</evidence>
<sequence length="239" mass="26796">MKALLCLFPLLGLALAQRQPARDVISKFREVAPKYMDIVKTGETNLEQVQGEARDMMSKFHNDMIRIKESYVVAAIRKESEMHGLVTGQADEVDRTCLGFLNTTLDMSMDLAGAGFTNCINNADESFNGMLADYLNATEVQEALLNEIRLLDVFRGDNVFYQDSPYNIINKLDKKLDDMKINPESLSANLETVKEKLNGDLESIRFKYVLCMTQAEQLLNSSVDVIMAQLTFSCLGSVL</sequence>
<reference evidence="2" key="2">
    <citation type="journal article" date="2007" name="Science">
        <title>Genome sequence of Aedes aegypti, a major arbovirus vector.</title>
        <authorList>
            <person name="Nene V."/>
            <person name="Wortman J.R."/>
            <person name="Lawson D."/>
            <person name="Haas B."/>
            <person name="Kodira C."/>
            <person name="Tu Z.J."/>
            <person name="Loftus B."/>
            <person name="Xi Z."/>
            <person name="Megy K."/>
            <person name="Grabherr M."/>
            <person name="Ren Q."/>
            <person name="Zdobnov E.M."/>
            <person name="Lobo N.F."/>
            <person name="Campbell K.S."/>
            <person name="Brown S.E."/>
            <person name="Bonaldo M.F."/>
            <person name="Zhu J."/>
            <person name="Sinkins S.P."/>
            <person name="Hogenkamp D.G."/>
            <person name="Amedeo P."/>
            <person name="Arensburger P."/>
            <person name="Atkinson P.W."/>
            <person name="Bidwell S."/>
            <person name="Biedler J."/>
            <person name="Birney E."/>
            <person name="Bruggner R.V."/>
            <person name="Costas J."/>
            <person name="Coy M.R."/>
            <person name="Crabtree J."/>
            <person name="Crawford M."/>
            <person name="Debruyn B."/>
            <person name="Decaprio D."/>
            <person name="Eiglmeier K."/>
            <person name="Eisenstadt E."/>
            <person name="El-Dorry H."/>
            <person name="Gelbart W.M."/>
            <person name="Gomes S.L."/>
            <person name="Hammond M."/>
            <person name="Hannick L.I."/>
            <person name="Hogan J.R."/>
            <person name="Holmes M.H."/>
            <person name="Jaffe D."/>
            <person name="Johnston J.S."/>
            <person name="Kennedy R.C."/>
            <person name="Koo H."/>
            <person name="Kravitz S."/>
            <person name="Kriventseva E.V."/>
            <person name="Kulp D."/>
            <person name="Labutti K."/>
            <person name="Lee E."/>
            <person name="Li S."/>
            <person name="Lovin D.D."/>
            <person name="Mao C."/>
            <person name="Mauceli E."/>
            <person name="Menck C.F."/>
            <person name="Miller J.R."/>
            <person name="Montgomery P."/>
            <person name="Mori A."/>
            <person name="Nascimento A.L."/>
            <person name="Naveira H.F."/>
            <person name="Nusbaum C."/>
            <person name="O'leary S."/>
            <person name="Orvis J."/>
            <person name="Pertea M."/>
            <person name="Quesneville H."/>
            <person name="Reidenbach K.R."/>
            <person name="Rogers Y.H."/>
            <person name="Roth C.W."/>
            <person name="Schneider J.R."/>
            <person name="Schatz M."/>
            <person name="Shumway M."/>
            <person name="Stanke M."/>
            <person name="Stinson E.O."/>
            <person name="Tubio J.M."/>
            <person name="Vanzee J.P."/>
            <person name="Verjovski-Almeida S."/>
            <person name="Werner D."/>
            <person name="White O."/>
            <person name="Wyder S."/>
            <person name="Zeng Q."/>
            <person name="Zhao Q."/>
            <person name="Zhao Y."/>
            <person name="Hill C.A."/>
            <person name="Raikhel A.S."/>
            <person name="Soares M.B."/>
            <person name="Knudson D.L."/>
            <person name="Lee N.H."/>
            <person name="Galagan J."/>
            <person name="Salzberg S.L."/>
            <person name="Paulsen I.T."/>
            <person name="Dimopoulos G."/>
            <person name="Collins F.H."/>
            <person name="Birren B."/>
            <person name="Fraser-Liggett C.M."/>
            <person name="Severson D.W."/>
        </authorList>
    </citation>
    <scope>NUCLEOTIDE SEQUENCE [LARGE SCALE GENOMIC DNA]</scope>
    <source>
        <strain evidence="2">Liverpool</strain>
    </source>
</reference>
<dbReference type="EMBL" id="CH478103">
    <property type="protein sequence ID" value="EAT33953.1"/>
    <property type="molecule type" value="Genomic_DNA"/>
</dbReference>
<proteinExistence type="predicted"/>
<gene>
    <name evidence="2" type="ORF">AaeL_AAEL013773</name>
</gene>
<name>Q16I74_AEDAE</name>
<dbReference type="PhylomeDB" id="Q16I74"/>
<keyword evidence="1" id="KW-0732">Signal</keyword>
<dbReference type="AlphaFoldDB" id="Q16I74"/>
<dbReference type="eggNOG" id="ENOG502TCDU">
    <property type="taxonomic scope" value="Eukaryota"/>
</dbReference>